<reference evidence="2 4" key="1">
    <citation type="submission" date="2020-03" db="EMBL/GenBank/DDBJ databases">
        <title>Leucobacter sp. nov., isolated from beetles.</title>
        <authorList>
            <person name="Hyun D.-W."/>
            <person name="Bae J.-W."/>
        </authorList>
    </citation>
    <scope>NUCLEOTIDE SEQUENCE [LARGE SCALE GENOMIC DNA]</scope>
    <source>
        <strain evidence="2 4">HDW9C</strain>
    </source>
</reference>
<dbReference type="RefSeq" id="WP_166287193.1">
    <property type="nucleotide sequence ID" value="NZ_CP049863.1"/>
</dbReference>
<keyword evidence="1" id="KW-0812">Transmembrane</keyword>
<evidence type="ECO:0000313" key="2">
    <source>
        <dbReference type="EMBL" id="QIK61790.1"/>
    </source>
</evidence>
<evidence type="ECO:0000313" key="4">
    <source>
        <dbReference type="Proteomes" id="UP000502677"/>
    </source>
</evidence>
<accession>A0A6G7XB10</accession>
<keyword evidence="1" id="KW-0472">Membrane</keyword>
<keyword evidence="4" id="KW-1185">Reference proteome</keyword>
<sequence length="140" mass="15578">MSEAFWIAVVGAGGVVSTALSGIVIAMLSRQHKSVKSVREQVENDHKLPGGAPYNLRDNIDANQTAVMSEIRGLRKDVGRLDNRDIARGEEIRELSRTLGQHLDWSHGWKSKQAEATHEIADRLEDIEDTLNPTKNKPKE</sequence>
<organism evidence="2 4">
    <name type="scientific">Leucobacter viscericola</name>
    <dbReference type="NCBI Taxonomy" id="2714935"/>
    <lineage>
        <taxon>Bacteria</taxon>
        <taxon>Bacillati</taxon>
        <taxon>Actinomycetota</taxon>
        <taxon>Actinomycetes</taxon>
        <taxon>Micrococcales</taxon>
        <taxon>Microbacteriaceae</taxon>
        <taxon>Leucobacter</taxon>
    </lineage>
</organism>
<proteinExistence type="predicted"/>
<evidence type="ECO:0000256" key="1">
    <source>
        <dbReference type="SAM" id="Phobius"/>
    </source>
</evidence>
<protein>
    <submittedName>
        <fullName evidence="2">Uncharacterized protein</fullName>
    </submittedName>
</protein>
<dbReference type="KEGG" id="lvi:G7068_16115"/>
<dbReference type="AlphaFoldDB" id="A0A6G7XB10"/>
<dbReference type="KEGG" id="lvi:G7068_00125"/>
<keyword evidence="1" id="KW-1133">Transmembrane helix</keyword>
<evidence type="ECO:0000313" key="3">
    <source>
        <dbReference type="EMBL" id="QIK64572.1"/>
    </source>
</evidence>
<dbReference type="EMBL" id="CP049863">
    <property type="protein sequence ID" value="QIK61790.1"/>
    <property type="molecule type" value="Genomic_DNA"/>
</dbReference>
<name>A0A6G7XB10_9MICO</name>
<dbReference type="EMBL" id="CP049863">
    <property type="protein sequence ID" value="QIK64572.1"/>
    <property type="molecule type" value="Genomic_DNA"/>
</dbReference>
<dbReference type="Proteomes" id="UP000502677">
    <property type="component" value="Chromosome"/>
</dbReference>
<gene>
    <name evidence="2" type="ORF">G7068_00125</name>
    <name evidence="3" type="ORF">G7068_16115</name>
</gene>
<feature type="transmembrane region" description="Helical" evidence="1">
    <location>
        <begin position="6"/>
        <end position="29"/>
    </location>
</feature>